<organism evidence="1">
    <name type="scientific">uncultured Caudovirales phage</name>
    <dbReference type="NCBI Taxonomy" id="2100421"/>
    <lineage>
        <taxon>Viruses</taxon>
        <taxon>Duplodnaviria</taxon>
        <taxon>Heunggongvirae</taxon>
        <taxon>Uroviricota</taxon>
        <taxon>Caudoviricetes</taxon>
        <taxon>Peduoviridae</taxon>
        <taxon>Maltschvirus</taxon>
        <taxon>Maltschvirus maltsch</taxon>
    </lineage>
</organism>
<reference evidence="1" key="1">
    <citation type="submission" date="2020-05" db="EMBL/GenBank/DDBJ databases">
        <authorList>
            <person name="Chiriac C."/>
            <person name="Salcher M."/>
            <person name="Ghai R."/>
            <person name="Kavagutti S V."/>
        </authorList>
    </citation>
    <scope>NUCLEOTIDE SEQUENCE</scope>
</reference>
<proteinExistence type="predicted"/>
<protein>
    <submittedName>
        <fullName evidence="1">Uncharacterized protein</fullName>
    </submittedName>
</protein>
<dbReference type="EMBL" id="LR797049">
    <property type="protein sequence ID" value="CAB4183571.1"/>
    <property type="molecule type" value="Genomic_DNA"/>
</dbReference>
<evidence type="ECO:0000313" key="1">
    <source>
        <dbReference type="EMBL" id="CAB4183571.1"/>
    </source>
</evidence>
<accession>A0A6J5QQ11</accession>
<gene>
    <name evidence="1" type="ORF">UFOVP1106_9</name>
</gene>
<sequence length="79" mass="9219">MVDEDEKEAGIQRLSNLSAFGTPLSLARRTNMTPEQVMKRPAEEIYMILLYDFEQSEFEKRLRQIKEDNASIQNALNKK</sequence>
<name>A0A6J5QQ11_9CAUD</name>